<keyword evidence="3" id="KW-1185">Reference proteome</keyword>
<dbReference type="PANTHER" id="PTHR35010:SF2">
    <property type="entry name" value="BLL4672 PROTEIN"/>
    <property type="match status" value="1"/>
</dbReference>
<comment type="caution">
    <text evidence="2">The sequence shown here is derived from an EMBL/GenBank/DDBJ whole genome shotgun (WGS) entry which is preliminary data.</text>
</comment>
<protein>
    <submittedName>
        <fullName evidence="2">Helix-turn-helix transcriptional regulator</fullName>
    </submittedName>
</protein>
<dbReference type="Pfam" id="PF17765">
    <property type="entry name" value="MLTR_LBD"/>
    <property type="match status" value="1"/>
</dbReference>
<dbReference type="PANTHER" id="PTHR35010">
    <property type="entry name" value="BLL4672 PROTEIN-RELATED"/>
    <property type="match status" value="1"/>
</dbReference>
<dbReference type="Gene3D" id="3.30.450.180">
    <property type="match status" value="1"/>
</dbReference>
<dbReference type="SUPFAM" id="SSF47413">
    <property type="entry name" value="lambda repressor-like DNA-binding domains"/>
    <property type="match status" value="1"/>
</dbReference>
<dbReference type="SMART" id="SM00530">
    <property type="entry name" value="HTH_XRE"/>
    <property type="match status" value="1"/>
</dbReference>
<dbReference type="EMBL" id="JBHUMQ010000017">
    <property type="protein sequence ID" value="MFD2693499.1"/>
    <property type="molecule type" value="Genomic_DNA"/>
</dbReference>
<evidence type="ECO:0000313" key="3">
    <source>
        <dbReference type="Proteomes" id="UP001597399"/>
    </source>
</evidence>
<proteinExistence type="predicted"/>
<accession>A0ABW5S2D1</accession>
<dbReference type="Pfam" id="PF13560">
    <property type="entry name" value="HTH_31"/>
    <property type="match status" value="1"/>
</dbReference>
<dbReference type="Gene3D" id="1.10.260.40">
    <property type="entry name" value="lambda repressor-like DNA-binding domains"/>
    <property type="match status" value="1"/>
</dbReference>
<reference evidence="3" key="1">
    <citation type="journal article" date="2019" name="Int. J. Syst. Evol. Microbiol.">
        <title>The Global Catalogue of Microorganisms (GCM) 10K type strain sequencing project: providing services to taxonomists for standard genome sequencing and annotation.</title>
        <authorList>
            <consortium name="The Broad Institute Genomics Platform"/>
            <consortium name="The Broad Institute Genome Sequencing Center for Infectious Disease"/>
            <person name="Wu L."/>
            <person name="Ma J."/>
        </authorList>
    </citation>
    <scope>NUCLEOTIDE SEQUENCE [LARGE SCALE GENOMIC DNA]</scope>
    <source>
        <strain evidence="3">TISTR 2466</strain>
    </source>
</reference>
<dbReference type="RefSeq" id="WP_253060403.1">
    <property type="nucleotide sequence ID" value="NZ_JAMXWM010000005.1"/>
</dbReference>
<dbReference type="InterPro" id="IPR010982">
    <property type="entry name" value="Lambda_DNA-bd_dom_sf"/>
</dbReference>
<dbReference type="InterPro" id="IPR041413">
    <property type="entry name" value="MLTR_LBD"/>
</dbReference>
<gene>
    <name evidence="2" type="ORF">ACFSUE_07650</name>
</gene>
<evidence type="ECO:0000259" key="1">
    <source>
        <dbReference type="SMART" id="SM00530"/>
    </source>
</evidence>
<name>A0ABW5S2D1_9BACL</name>
<organism evidence="2 3">
    <name type="scientific">Sporolactobacillus shoreicorticis</name>
    <dbReference type="NCBI Taxonomy" id="1923877"/>
    <lineage>
        <taxon>Bacteria</taxon>
        <taxon>Bacillati</taxon>
        <taxon>Bacillota</taxon>
        <taxon>Bacilli</taxon>
        <taxon>Bacillales</taxon>
        <taxon>Sporolactobacillaceae</taxon>
        <taxon>Sporolactobacillus</taxon>
    </lineage>
</organism>
<dbReference type="Proteomes" id="UP001597399">
    <property type="component" value="Unassembled WGS sequence"/>
</dbReference>
<evidence type="ECO:0000313" key="2">
    <source>
        <dbReference type="EMBL" id="MFD2693499.1"/>
    </source>
</evidence>
<dbReference type="InterPro" id="IPR001387">
    <property type="entry name" value="Cro/C1-type_HTH"/>
</dbReference>
<dbReference type="CDD" id="cd00093">
    <property type="entry name" value="HTH_XRE"/>
    <property type="match status" value="1"/>
</dbReference>
<sequence length="277" mass="32240">MSEKSRHEALSSFLKKKRALISPESVGFPRGIRRRTPGLRREEVAQLANVSTTWYTWLEQGRNIKVSSSVLDAISSALQLTEDERTYLYNLSLNVNAKLSQTKAVQTKMTPSIRAILESLNYCPAVVTDRYCQIVGWNRAAAYVFLDFEKIPFEQRNLIRLLFSRKELKSLAVNWEHFVRGFLAIFRVYYGRYVEDDWYKQFIDNMNLVYPEFQTLWQQSDVNTAPEVLIEFRHSKAGKMEFNLASLDVQGNDDLRLSIYTPVPETATEEKLRIMMQ</sequence>
<feature type="domain" description="HTH cro/C1-type" evidence="1">
    <location>
        <begin position="13"/>
        <end position="85"/>
    </location>
</feature>